<proteinExistence type="predicted"/>
<dbReference type="KEGG" id="vg:14012988"/>
<dbReference type="Proteomes" id="UP000007524">
    <property type="component" value="Segment"/>
</dbReference>
<accession>H6X4K7</accession>
<dbReference type="EMBL" id="JQ513383">
    <property type="protein sequence ID" value="AFA44673.1"/>
    <property type="molecule type" value="Genomic_DNA"/>
</dbReference>
<name>H6X4K7_9CAUD</name>
<dbReference type="RefSeq" id="YP_007007555.1">
    <property type="nucleotide sequence ID" value="NC_019526.1"/>
</dbReference>
<evidence type="ECO:0000313" key="2">
    <source>
        <dbReference type="Proteomes" id="UP000007524"/>
    </source>
</evidence>
<protein>
    <submittedName>
        <fullName evidence="1">Uncharacterized protein</fullName>
    </submittedName>
</protein>
<gene>
    <name evidence="1" type="ORF">RaK2_00400</name>
</gene>
<dbReference type="GeneID" id="14012988"/>
<organism evidence="1 2">
    <name type="scientific">Klebsiella phage vB_KleM_RaK2</name>
    <dbReference type="NCBI Taxonomy" id="1147094"/>
    <lineage>
        <taxon>Viruses</taxon>
        <taxon>Duplodnaviria</taxon>
        <taxon>Heunggongvirae</taxon>
        <taxon>Uroviricota</taxon>
        <taxon>Caudoviricetes</taxon>
        <taxon>Alcyoneusvirus</taxon>
        <taxon>Alcyoneusvirus RaK2</taxon>
    </lineage>
</organism>
<sequence>MKHINSIQYLKLYKKALDNSSTMLEFNENFFIYVLGTNYQEKLMLPYLETLCYSMKKK</sequence>
<reference evidence="1 2" key="1">
    <citation type="journal article" date="2012" name="J. Virol.">
        <title>Genome of Klebsiella sp.-Infecting Bacteriophage vB_KleM_RaK2.</title>
        <authorList>
            <person name="Simoliunas E."/>
            <person name="Kaliniene L."/>
            <person name="Truncaite L."/>
            <person name="Klausa V."/>
            <person name="Zajanckauskaite A."/>
            <person name="Meskys R."/>
        </authorList>
    </citation>
    <scope>NUCLEOTIDE SEQUENCE [LARGE SCALE GENOMIC DNA]</scope>
</reference>
<evidence type="ECO:0000313" key="1">
    <source>
        <dbReference type="EMBL" id="AFA44673.1"/>
    </source>
</evidence>
<keyword evidence="2" id="KW-1185">Reference proteome</keyword>